<dbReference type="KEGG" id="nur:ATY38_14380"/>
<gene>
    <name evidence="1" type="ORF">C8R28_103010</name>
    <name evidence="2" type="ORF">SAMN05216406_11125</name>
    <name evidence="3" type="ORF">SAMN06297164_2935</name>
</gene>
<evidence type="ECO:0000313" key="4">
    <source>
        <dbReference type="Proteomes" id="UP000182882"/>
    </source>
</evidence>
<accession>A0A0S3AM74</accession>
<dbReference type="Proteomes" id="UP000182882">
    <property type="component" value="Unassembled WGS sequence"/>
</dbReference>
<dbReference type="SUPFAM" id="SSF64182">
    <property type="entry name" value="DHH phosphoesterases"/>
    <property type="match status" value="1"/>
</dbReference>
<reference evidence="1 6" key="4">
    <citation type="submission" date="2018-04" db="EMBL/GenBank/DDBJ databases">
        <title>Active sludge and wastewater microbial communities from Klosterneuburg, Austria.</title>
        <authorList>
            <person name="Wagner M."/>
        </authorList>
    </citation>
    <scope>NUCLEOTIDE SEQUENCE [LARGE SCALE GENOMIC DNA]</scope>
    <source>
        <strain evidence="1 6">Nm4</strain>
    </source>
</reference>
<dbReference type="EMBL" id="FNLN01000011">
    <property type="protein sequence ID" value="SDT92631.1"/>
    <property type="molecule type" value="Genomic_DNA"/>
</dbReference>
<evidence type="ECO:0000313" key="6">
    <source>
        <dbReference type="Proteomes" id="UP000244110"/>
    </source>
</evidence>
<reference evidence="3 5" key="3">
    <citation type="submission" date="2017-09" db="EMBL/GenBank/DDBJ databases">
        <authorList>
            <person name="Ehlers B."/>
            <person name="Leendertz F.H."/>
        </authorList>
    </citation>
    <scope>NUCLEOTIDE SEQUENCE [LARGE SCALE GENOMIC DNA]</scope>
    <source>
        <strain evidence="3 5">Nm42</strain>
    </source>
</reference>
<evidence type="ECO:0000313" key="5">
    <source>
        <dbReference type="Proteomes" id="UP000219335"/>
    </source>
</evidence>
<dbReference type="AlphaFoldDB" id="A0A0S3AM74"/>
<keyword evidence="4" id="KW-1185">Reference proteome</keyword>
<name>A0A0S3AM74_9PROT</name>
<evidence type="ECO:0008006" key="7">
    <source>
        <dbReference type="Google" id="ProtNLM"/>
    </source>
</evidence>
<reference evidence="2" key="1">
    <citation type="submission" date="2016-10" db="EMBL/GenBank/DDBJ databases">
        <authorList>
            <person name="de Groot N.N."/>
        </authorList>
    </citation>
    <scope>NUCLEOTIDE SEQUENCE [LARGE SCALE GENOMIC DNA]</scope>
    <source>
        <strain evidence="2">Nm10</strain>
    </source>
</reference>
<evidence type="ECO:0000313" key="2">
    <source>
        <dbReference type="EMBL" id="SDT92631.1"/>
    </source>
</evidence>
<sequence length="319" mass="35144">MNRFYVFNGDADGVCALHQLRLADPAVANLITGVKRDIKLLDRVEANRGDLLTVLDISLDSNRKGLMRLLDEGVKVEYFDHHHAGEIPQHPNLTAYIDLSADVCTSLLVDRHLKGKFHLWAITAAFGDNLVQKARQLGIAAQLTETEIDHLAHLGEYLNYNGYGDNLPDLHFHPAALYEEIKPYISPFDFIAESIAFRKLSAGYQDDTSRADSLQPLTTDERYAAYLLPDAPWARRVSGIFANKLANAHPQRAHAVITPNHSGAYTVSVRSSLTNPNGADVLCLQFDTGGGRKAAAGINHLPTGSLESFIASFKQHFCS</sequence>
<dbReference type="InterPro" id="IPR038763">
    <property type="entry name" value="DHH_sf"/>
</dbReference>
<reference evidence="4" key="2">
    <citation type="submission" date="2016-10" db="EMBL/GenBank/DDBJ databases">
        <authorList>
            <person name="Varghese N."/>
            <person name="Submissions S."/>
        </authorList>
    </citation>
    <scope>NUCLEOTIDE SEQUENCE [LARGE SCALE GENOMIC DNA]</scope>
    <source>
        <strain evidence="4">Nm10</strain>
    </source>
</reference>
<dbReference type="Proteomes" id="UP000244110">
    <property type="component" value="Unassembled WGS sequence"/>
</dbReference>
<protein>
    <recommendedName>
        <fullName evidence="7">Acetyltransferase</fullName>
    </recommendedName>
</protein>
<evidence type="ECO:0000313" key="3">
    <source>
        <dbReference type="EMBL" id="SOD20869.1"/>
    </source>
</evidence>
<organism evidence="1 6">
    <name type="scientific">Nitrosomonas ureae</name>
    <dbReference type="NCBI Taxonomy" id="44577"/>
    <lineage>
        <taxon>Bacteria</taxon>
        <taxon>Pseudomonadati</taxon>
        <taxon>Pseudomonadota</taxon>
        <taxon>Betaproteobacteria</taxon>
        <taxon>Nitrosomonadales</taxon>
        <taxon>Nitrosomonadaceae</taxon>
        <taxon>Nitrosomonas</taxon>
    </lineage>
</organism>
<evidence type="ECO:0000313" key="1">
    <source>
        <dbReference type="EMBL" id="PTQ81744.1"/>
    </source>
</evidence>
<dbReference type="Proteomes" id="UP000219335">
    <property type="component" value="Unassembled WGS sequence"/>
</dbReference>
<dbReference type="EMBL" id="OCMU01000002">
    <property type="protein sequence ID" value="SOD20869.1"/>
    <property type="molecule type" value="Genomic_DNA"/>
</dbReference>
<dbReference type="EMBL" id="QAOL01000030">
    <property type="protein sequence ID" value="PTQ81744.1"/>
    <property type="molecule type" value="Genomic_DNA"/>
</dbReference>
<proteinExistence type="predicted"/>
<dbReference type="RefSeq" id="WP_062559898.1">
    <property type="nucleotide sequence ID" value="NZ_CP013341.1"/>
</dbReference>